<dbReference type="InterPro" id="IPR041607">
    <property type="entry name" value="HU-HIG"/>
</dbReference>
<keyword evidence="1 4" id="KW-0238">DNA-binding</keyword>
<protein>
    <submittedName>
        <fullName evidence="4">Putative DNA-binding protein</fullName>
    </submittedName>
</protein>
<evidence type="ECO:0000256" key="1">
    <source>
        <dbReference type="ARBA" id="ARBA00023125"/>
    </source>
</evidence>
<organism evidence="4">
    <name type="scientific">Bacteroides intestinalis</name>
    <dbReference type="NCBI Taxonomy" id="329854"/>
    <lineage>
        <taxon>Bacteria</taxon>
        <taxon>Pseudomonadati</taxon>
        <taxon>Bacteroidota</taxon>
        <taxon>Bacteroidia</taxon>
        <taxon>Bacteroidales</taxon>
        <taxon>Bacteroidaceae</taxon>
        <taxon>Bacteroides</taxon>
    </lineage>
</organism>
<dbReference type="Proteomes" id="UP000070319">
    <property type="component" value="Unassembled WGS sequence"/>
</dbReference>
<name>A0A139L2Y5_9BACE</name>
<dbReference type="InterPro" id="IPR010992">
    <property type="entry name" value="IHF-like_DNA-bd_dom_sf"/>
</dbReference>
<dbReference type="RefSeq" id="WP_061437303.1">
    <property type="nucleotide sequence ID" value="NZ_KQ968725.1"/>
</dbReference>
<gene>
    <name evidence="4" type="ORF">HMPREF2531_03468</name>
</gene>
<evidence type="ECO:0000313" key="5">
    <source>
        <dbReference type="Proteomes" id="UP000070319"/>
    </source>
</evidence>
<evidence type="ECO:0000313" key="4">
    <source>
        <dbReference type="EMBL" id="KXT45812.1"/>
    </source>
</evidence>
<proteinExistence type="predicted"/>
<accession>A0A139L2Y5</accession>
<evidence type="ECO:0000259" key="3">
    <source>
        <dbReference type="Pfam" id="PF18291"/>
    </source>
</evidence>
<sequence length="159" mass="17137">MAIKYEVKKVVFGFDKSKTEKFVAQSKVLGMVEFKTLCEEVQKVSMAPRGVVKMVIDGLIDTLNMDLDKGYSVQLGDFGCFRPGLNAKSQVGVEDVDANTVYRRKIIFCPGSYFKSMLGKATVERLTLGKGTVVGNTVVKPDQGGSGSGEGGLDENPLG</sequence>
<comment type="caution">
    <text evidence="4">The sequence shown here is derived from an EMBL/GenBank/DDBJ whole genome shotgun (WGS) entry which is preliminary data.</text>
</comment>
<dbReference type="PATRIC" id="fig|329854.7.peg.3534"/>
<dbReference type="EMBL" id="LTDF01000135">
    <property type="protein sequence ID" value="KXT45812.1"/>
    <property type="molecule type" value="Genomic_DNA"/>
</dbReference>
<dbReference type="GO" id="GO:0003677">
    <property type="term" value="F:DNA binding"/>
    <property type="evidence" value="ECO:0007669"/>
    <property type="project" value="UniProtKB-KW"/>
</dbReference>
<dbReference type="SUPFAM" id="SSF47729">
    <property type="entry name" value="IHF-like DNA-binding proteins"/>
    <property type="match status" value="1"/>
</dbReference>
<dbReference type="Pfam" id="PF18291">
    <property type="entry name" value="HU-HIG"/>
    <property type="match status" value="1"/>
</dbReference>
<dbReference type="AlphaFoldDB" id="A0A139L2Y5"/>
<feature type="domain" description="HU" evidence="3">
    <location>
        <begin position="1"/>
        <end position="125"/>
    </location>
</feature>
<feature type="region of interest" description="Disordered" evidence="2">
    <location>
        <begin position="139"/>
        <end position="159"/>
    </location>
</feature>
<evidence type="ECO:0000256" key="2">
    <source>
        <dbReference type="SAM" id="MobiDB-lite"/>
    </source>
</evidence>
<reference evidence="4 5" key="1">
    <citation type="submission" date="2016-02" db="EMBL/GenBank/DDBJ databases">
        <authorList>
            <person name="Wen L."/>
            <person name="He K."/>
            <person name="Yang H."/>
        </authorList>
    </citation>
    <scope>NUCLEOTIDE SEQUENCE [LARGE SCALE GENOMIC DNA]</scope>
    <source>
        <strain evidence="4 5">KLE1704</strain>
    </source>
</reference>